<reference evidence="1 2" key="1">
    <citation type="journal article" date="2015" name="Nature">
        <title>rRNA introns, odd ribosomes, and small enigmatic genomes across a large radiation of phyla.</title>
        <authorList>
            <person name="Brown C.T."/>
            <person name="Hug L.A."/>
            <person name="Thomas B.C."/>
            <person name="Sharon I."/>
            <person name="Castelle C.J."/>
            <person name="Singh A."/>
            <person name="Wilkins M.J."/>
            <person name="Williams K.H."/>
            <person name="Banfield J.F."/>
        </authorList>
    </citation>
    <scope>NUCLEOTIDE SEQUENCE [LARGE SCALE GENOMIC DNA]</scope>
</reference>
<dbReference type="Proteomes" id="UP000034852">
    <property type="component" value="Unassembled WGS sequence"/>
</dbReference>
<name>A0A0G0GY72_9BACT</name>
<sequence length="97" mass="11164">MKRTLITLMTIMLIAQIWLVKSEAVDTVGRENLNFDENLTDQETKYTLNSNILIAPIFFPSGEEINTDEWLQGLNYYSVERLGFSDIPFHYVVDSDG</sequence>
<dbReference type="EMBL" id="LBTH01000039">
    <property type="protein sequence ID" value="KKQ35007.1"/>
    <property type="molecule type" value="Genomic_DNA"/>
</dbReference>
<protein>
    <submittedName>
        <fullName evidence="1">Uncharacterized protein</fullName>
    </submittedName>
</protein>
<dbReference type="AlphaFoldDB" id="A0A0G0GY72"/>
<gene>
    <name evidence="1" type="ORF">US52_C0039G0005</name>
</gene>
<evidence type="ECO:0000313" key="2">
    <source>
        <dbReference type="Proteomes" id="UP000034852"/>
    </source>
</evidence>
<accession>A0A0G0GY72</accession>
<comment type="caution">
    <text evidence="1">The sequence shown here is derived from an EMBL/GenBank/DDBJ whole genome shotgun (WGS) entry which is preliminary data.</text>
</comment>
<proteinExistence type="predicted"/>
<evidence type="ECO:0000313" key="1">
    <source>
        <dbReference type="EMBL" id="KKQ35007.1"/>
    </source>
</evidence>
<feature type="non-terminal residue" evidence="1">
    <location>
        <position position="97"/>
    </location>
</feature>
<organism evidence="1 2">
    <name type="scientific">candidate division WS6 bacterium GW2011_GWA2_37_6</name>
    <dbReference type="NCBI Taxonomy" id="1619087"/>
    <lineage>
        <taxon>Bacteria</taxon>
        <taxon>Candidatus Dojkabacteria</taxon>
    </lineage>
</organism>